<feature type="non-terminal residue" evidence="2">
    <location>
        <position position="1"/>
    </location>
</feature>
<gene>
    <name evidence="2" type="ORF">TPC1_14431</name>
</gene>
<evidence type="ECO:0000256" key="1">
    <source>
        <dbReference type="SAM" id="Coils"/>
    </source>
</evidence>
<feature type="coiled-coil region" evidence="1">
    <location>
        <begin position="139"/>
        <end position="173"/>
    </location>
</feature>
<organism evidence="2">
    <name type="scientific">Trepomonas sp. PC1</name>
    <dbReference type="NCBI Taxonomy" id="1076344"/>
    <lineage>
        <taxon>Eukaryota</taxon>
        <taxon>Metamonada</taxon>
        <taxon>Diplomonadida</taxon>
        <taxon>Hexamitidae</taxon>
        <taxon>Hexamitinae</taxon>
        <taxon>Trepomonas</taxon>
    </lineage>
</organism>
<feature type="coiled-coil region" evidence="1">
    <location>
        <begin position="237"/>
        <end position="334"/>
    </location>
</feature>
<accession>A0A146K941</accession>
<sequence length="424" mass="50993">PSLFNYARMKLGIEQYELDGIDTKLYVNAFKDEQIAQLYIDAMTERQQQLQQQIGEEVETIVKRGLSLGEFHFIGDDSLKQYLVKQEEPVKENPMRDVIRQIKTEINRLQLDKPHPKLKQEKMKKHVPTEDEERKEKFFKNLEQRRKQAADNLQNSQQEYQNKIKELQEKQLSTSQIKLKEETEAFLKTQSKLMEKNRQNKQQQEMDVLTKSQQLSEEIQKKADLSFKMSPQTEEFLHKSTLRLQKAQENYKKHQNLNQSEKLLQQLKEKEKEVEKRVHKIQQEKIDLVEKKMKKLEETVKNQKLQEEERQRELQKLQDEQHKKQAVFDELDQNVQKFRKFNQFRQIHEYIDQKAAELDKLTAIRKKRLQEEERAERVKTKKFVLLQEIRVLKEDQSKETKGTAEFKAFEAKIKEKQAELDELK</sequence>
<evidence type="ECO:0000313" key="2">
    <source>
        <dbReference type="EMBL" id="JAP93330.1"/>
    </source>
</evidence>
<keyword evidence="1" id="KW-0175">Coiled coil</keyword>
<proteinExistence type="predicted"/>
<dbReference type="EMBL" id="GDID01003276">
    <property type="protein sequence ID" value="JAP93330.1"/>
    <property type="molecule type" value="Transcribed_RNA"/>
</dbReference>
<protein>
    <submittedName>
        <fullName evidence="2">Uncharacterized protein</fullName>
    </submittedName>
</protein>
<name>A0A146K941_9EUKA</name>
<reference evidence="2" key="1">
    <citation type="submission" date="2015-07" db="EMBL/GenBank/DDBJ databases">
        <title>Adaptation to a free-living lifestyle via gene acquisitions in the diplomonad Trepomonas sp. PC1.</title>
        <authorList>
            <person name="Xu F."/>
            <person name="Jerlstrom-Hultqvist J."/>
            <person name="Kolisko M."/>
            <person name="Simpson A.G.B."/>
            <person name="Roger A.J."/>
            <person name="Svard S.G."/>
            <person name="Andersson J.O."/>
        </authorList>
    </citation>
    <scope>NUCLEOTIDE SEQUENCE</scope>
    <source>
        <strain evidence="2">PC1</strain>
    </source>
</reference>
<dbReference type="AlphaFoldDB" id="A0A146K941"/>